<name>A0AA42BNV3_9BACI</name>
<gene>
    <name evidence="1" type="ORF">NK662_07540</name>
</gene>
<keyword evidence="2" id="KW-1185">Reference proteome</keyword>
<protein>
    <submittedName>
        <fullName evidence="1">Uncharacterized protein</fullName>
    </submittedName>
</protein>
<reference evidence="1" key="1">
    <citation type="submission" date="2022-07" db="EMBL/GenBank/DDBJ databases">
        <authorList>
            <person name="Li W.-J."/>
            <person name="Deng Q.-Q."/>
        </authorList>
    </citation>
    <scope>NUCLEOTIDE SEQUENCE</scope>
    <source>
        <strain evidence="1">SYSU M60031</strain>
    </source>
</reference>
<comment type="caution">
    <text evidence="1">The sequence shown here is derived from an EMBL/GenBank/DDBJ whole genome shotgun (WGS) entry which is preliminary data.</text>
</comment>
<dbReference type="RefSeq" id="WP_254758308.1">
    <property type="nucleotide sequence ID" value="NZ_JANCLT010000003.1"/>
</dbReference>
<sequence length="85" mass="9911">MLNMTEHDEQVLKRAVEELFAEQSSPLQKGLPLQRIEELLDAQFALKAEMDNPEVIVDKTEMHKLLLKHFRFEYGTYCLAEGCCR</sequence>
<dbReference type="Proteomes" id="UP001156102">
    <property type="component" value="Unassembled WGS sequence"/>
</dbReference>
<dbReference type="EMBL" id="JANCLT010000003">
    <property type="protein sequence ID" value="MCP8968395.1"/>
    <property type="molecule type" value="Genomic_DNA"/>
</dbReference>
<accession>A0AA42BNV3</accession>
<dbReference type="AlphaFoldDB" id="A0AA42BNV3"/>
<evidence type="ECO:0000313" key="1">
    <source>
        <dbReference type="EMBL" id="MCP8968395.1"/>
    </source>
</evidence>
<organism evidence="1 2">
    <name type="scientific">Ectobacillus ponti</name>
    <dbReference type="NCBI Taxonomy" id="2961894"/>
    <lineage>
        <taxon>Bacteria</taxon>
        <taxon>Bacillati</taxon>
        <taxon>Bacillota</taxon>
        <taxon>Bacilli</taxon>
        <taxon>Bacillales</taxon>
        <taxon>Bacillaceae</taxon>
        <taxon>Ectobacillus</taxon>
    </lineage>
</organism>
<proteinExistence type="predicted"/>
<evidence type="ECO:0000313" key="2">
    <source>
        <dbReference type="Proteomes" id="UP001156102"/>
    </source>
</evidence>